<dbReference type="EMBL" id="RBZY01000043">
    <property type="protein sequence ID" value="RWR17186.1"/>
    <property type="molecule type" value="Genomic_DNA"/>
</dbReference>
<dbReference type="AlphaFoldDB" id="A0A443J9J1"/>
<name>A0A443J9J1_9MICO</name>
<protein>
    <submittedName>
        <fullName evidence="1">FAD-dependent oxidoreductase</fullName>
    </submittedName>
</protein>
<dbReference type="Proteomes" id="UP000285970">
    <property type="component" value="Unassembled WGS sequence"/>
</dbReference>
<comment type="caution">
    <text evidence="1">The sequence shown here is derived from an EMBL/GenBank/DDBJ whole genome shotgun (WGS) entry which is preliminary data.</text>
</comment>
<proteinExistence type="predicted"/>
<dbReference type="PANTHER" id="PTHR10668:SF105">
    <property type="entry name" value="DEHYDROGENASE-RELATED"/>
    <property type="match status" value="1"/>
</dbReference>
<evidence type="ECO:0000313" key="1">
    <source>
        <dbReference type="EMBL" id="RWR17186.1"/>
    </source>
</evidence>
<reference evidence="1 2" key="1">
    <citation type="journal article" date="2018" name="Front. Microbiol.">
        <title>Novel Insights Into Bacterial Dimethylsulfoniopropionate Catabolism in the East China Sea.</title>
        <authorList>
            <person name="Liu J."/>
            <person name="Liu J."/>
            <person name="Zhang S.H."/>
            <person name="Liang J."/>
            <person name="Lin H."/>
            <person name="Song D."/>
            <person name="Yang G.P."/>
            <person name="Todd J.D."/>
            <person name="Zhang X.H."/>
        </authorList>
    </citation>
    <scope>NUCLEOTIDE SEQUENCE [LARGE SCALE GENOMIC DNA]</scope>
    <source>
        <strain evidence="1 2">ZYFD042</strain>
    </source>
</reference>
<feature type="non-terminal residue" evidence="1">
    <location>
        <position position="1"/>
    </location>
</feature>
<accession>A0A443J9J1</accession>
<sequence length="141" mass="14824">LADPQRSVGDVHPLYAYAHVPAGYSGDATEALVSQIERFAPGFRDRIVAMRVITATEWSRRNPNFVGGDILTGAKTPLQFTLGPRISTQPYDTGVPGYYLCSAATPPGPGIHGLCGVNAARRALRGIVPSAPRPVAGARAA</sequence>
<evidence type="ECO:0000313" key="2">
    <source>
        <dbReference type="Proteomes" id="UP000285970"/>
    </source>
</evidence>
<gene>
    <name evidence="1" type="ORF">D8Y23_11985</name>
</gene>
<dbReference type="RefSeq" id="WP_428844479.1">
    <property type="nucleotide sequence ID" value="NZ_RBZY01000043.1"/>
</dbReference>
<organism evidence="1 2">
    <name type="scientific">Microbacterium enclense</name>
    <dbReference type="NCBI Taxonomy" id="993073"/>
    <lineage>
        <taxon>Bacteria</taxon>
        <taxon>Bacillati</taxon>
        <taxon>Actinomycetota</taxon>
        <taxon>Actinomycetes</taxon>
        <taxon>Micrococcales</taxon>
        <taxon>Microbacteriaceae</taxon>
        <taxon>Microbacterium</taxon>
    </lineage>
</organism>
<dbReference type="PANTHER" id="PTHR10668">
    <property type="entry name" value="PHYTOENE DEHYDROGENASE"/>
    <property type="match status" value="1"/>
</dbReference>